<comment type="caution">
    <text evidence="1">The sequence shown here is derived from an EMBL/GenBank/DDBJ whole genome shotgun (WGS) entry which is preliminary data.</text>
</comment>
<protein>
    <submittedName>
        <fullName evidence="1">Uncharacterized protein</fullName>
    </submittedName>
</protein>
<proteinExistence type="predicted"/>
<dbReference type="AlphaFoldDB" id="A0A3D4VAB9"/>
<reference evidence="1 2" key="1">
    <citation type="journal article" date="2018" name="Nat. Biotechnol.">
        <title>A standardized bacterial taxonomy based on genome phylogeny substantially revises the tree of life.</title>
        <authorList>
            <person name="Parks D.H."/>
            <person name="Chuvochina M."/>
            <person name="Waite D.W."/>
            <person name="Rinke C."/>
            <person name="Skarshewski A."/>
            <person name="Chaumeil P.A."/>
            <person name="Hugenholtz P."/>
        </authorList>
    </citation>
    <scope>NUCLEOTIDE SEQUENCE [LARGE SCALE GENOMIC DNA]</scope>
    <source>
        <strain evidence="1">UBA8844</strain>
    </source>
</reference>
<accession>A0A3D4VAB9</accession>
<evidence type="ECO:0000313" key="1">
    <source>
        <dbReference type="EMBL" id="HCT57578.1"/>
    </source>
</evidence>
<dbReference type="EMBL" id="DPIY01000009">
    <property type="protein sequence ID" value="HCT57578.1"/>
    <property type="molecule type" value="Genomic_DNA"/>
</dbReference>
<organism evidence="1 2">
    <name type="scientific">Gemmatimonas aurantiaca</name>
    <dbReference type="NCBI Taxonomy" id="173480"/>
    <lineage>
        <taxon>Bacteria</taxon>
        <taxon>Pseudomonadati</taxon>
        <taxon>Gemmatimonadota</taxon>
        <taxon>Gemmatimonadia</taxon>
        <taxon>Gemmatimonadales</taxon>
        <taxon>Gemmatimonadaceae</taxon>
        <taxon>Gemmatimonas</taxon>
    </lineage>
</organism>
<name>A0A3D4VAB9_9BACT</name>
<evidence type="ECO:0000313" key="2">
    <source>
        <dbReference type="Proteomes" id="UP000264071"/>
    </source>
</evidence>
<gene>
    <name evidence="1" type="ORF">DGD08_10305</name>
</gene>
<sequence length="257" mass="30031">MISIHLDVKRAVKDIDNVLKQQLYATEKAINETQFRRRERMQHRVTSTLNIRQAAARRDLPKAVRYDREDRASRKANRFTGQIRIVGGSVRPETELYKRYGGIILRHDEGGQFSSNALYRTQNRQFTAGGFVIPAPGLRSAARGMPRSLYPAQIGLSSRSIKYEDSDDPQRQYKGGKKKRGRGFRKNTRFYFVKENVGIFVRTQVGKESEYDAVWFFRRQINIRGRLELEKTYQYGLAQEYRNRYGTEFEKAMRSAK</sequence>
<dbReference type="Proteomes" id="UP000264071">
    <property type="component" value="Unassembled WGS sequence"/>
</dbReference>